<feature type="compositionally biased region" description="Low complexity" evidence="1">
    <location>
        <begin position="22"/>
        <end position="40"/>
    </location>
</feature>
<gene>
    <name evidence="2" type="ORF">SEPCBS57363_000220</name>
</gene>
<evidence type="ECO:0000313" key="2">
    <source>
        <dbReference type="EMBL" id="CAK7262783.1"/>
    </source>
</evidence>
<sequence length="436" mass="47354">MDQIERPTLPPAAARTDNHDGASSASASAFTSASTAPSTPISSAFSSADAFEDTLIRWLTSPDNAPPDETGSVVALLYDMVGNADSLRTAVDDRLPSDFQTFLFTTSLAHTGWRLSSPSTSPVSHRDLCVASHVCGSRIVRRLDRILTPQFLAKCDRTTHRALLLLIFGVILGVSYSTRLTTSPSFPHELLGAEMRHSPTLWLAMKEHLAQMLAHHLIFLGSTLGIKLDTAAERTIIDTAVNRWNKPERSLWVSIAKSEAPDDSSGSLAPAHSPGTSVPMLSSPDNAHLQPQLQQQHRVPTGASLPQDNNPLDNAISMLSMVALSDTNLLDLQAVPPMSEDDINDNPGSFHTMGPSSRGYEELSLVPISNPMPTSTPATVPTNLEEFRDNVANTPRTRKMRSMWIVQPFDDGGKRDPVNVFGRFRLQQGQKLGLIV</sequence>
<feature type="region of interest" description="Disordered" evidence="1">
    <location>
        <begin position="260"/>
        <end position="312"/>
    </location>
</feature>
<accession>A0ABP0D540</accession>
<proteinExistence type="predicted"/>
<dbReference type="Proteomes" id="UP001642501">
    <property type="component" value="Unassembled WGS sequence"/>
</dbReference>
<keyword evidence="3" id="KW-1185">Reference proteome</keyword>
<feature type="compositionally biased region" description="Polar residues" evidence="1">
    <location>
        <begin position="274"/>
        <end position="312"/>
    </location>
</feature>
<comment type="caution">
    <text evidence="2">The sequence shown here is derived from an EMBL/GenBank/DDBJ whole genome shotgun (WGS) entry which is preliminary data.</text>
</comment>
<evidence type="ECO:0000256" key="1">
    <source>
        <dbReference type="SAM" id="MobiDB-lite"/>
    </source>
</evidence>
<reference evidence="2 3" key="1">
    <citation type="submission" date="2024-01" db="EMBL/GenBank/DDBJ databases">
        <authorList>
            <person name="Allen C."/>
            <person name="Tagirdzhanova G."/>
        </authorList>
    </citation>
    <scope>NUCLEOTIDE SEQUENCE [LARGE SCALE GENOMIC DNA]</scope>
    <source>
        <strain evidence="2 3">CBS 573.63</strain>
    </source>
</reference>
<dbReference type="EMBL" id="CAWUOM010000002">
    <property type="protein sequence ID" value="CAK7262783.1"/>
    <property type="molecule type" value="Genomic_DNA"/>
</dbReference>
<organism evidence="2 3">
    <name type="scientific">Sporothrix epigloea</name>
    <dbReference type="NCBI Taxonomy" id="1892477"/>
    <lineage>
        <taxon>Eukaryota</taxon>
        <taxon>Fungi</taxon>
        <taxon>Dikarya</taxon>
        <taxon>Ascomycota</taxon>
        <taxon>Pezizomycotina</taxon>
        <taxon>Sordariomycetes</taxon>
        <taxon>Sordariomycetidae</taxon>
        <taxon>Ophiostomatales</taxon>
        <taxon>Ophiostomataceae</taxon>
        <taxon>Sporothrix</taxon>
    </lineage>
</organism>
<name>A0ABP0D540_9PEZI</name>
<protein>
    <recommendedName>
        <fullName evidence="4">C6 zinc finger domain containing protein</fullName>
    </recommendedName>
</protein>
<evidence type="ECO:0008006" key="4">
    <source>
        <dbReference type="Google" id="ProtNLM"/>
    </source>
</evidence>
<evidence type="ECO:0000313" key="3">
    <source>
        <dbReference type="Proteomes" id="UP001642501"/>
    </source>
</evidence>
<feature type="region of interest" description="Disordered" evidence="1">
    <location>
        <begin position="1"/>
        <end position="40"/>
    </location>
</feature>